<reference evidence="3" key="1">
    <citation type="submission" date="2021-06" db="EMBL/GenBank/DDBJ databases">
        <title>44 bacteria genomes isolated from Dapeng, Shenzhen.</title>
        <authorList>
            <person name="Zheng W."/>
            <person name="Yu S."/>
            <person name="Huang Y."/>
        </authorList>
    </citation>
    <scope>NUCLEOTIDE SEQUENCE</scope>
    <source>
        <strain evidence="3">DP5N28-2</strain>
    </source>
</reference>
<sequence length="254" mass="28958">MNKKQLWLVIGGFILIQIFYFGFDTVQLDKEGEVAGGDEVAMDHAWDDHLDEALAELSDEDRDTINAWMSRAEEQDVVARKQLASFWVSKSEWELGGHYLEEIAKSSPTTENLSTAARTYATGAQQMEDELHRTFLRQKALSLYDQAVEEGAGFQVELDKTLFLIKMPDDQNPMQGVLALVDLSKKYPQEPEVFVQLGRFSIQTGQWDKALERLLQAYELDPDRKETNCLLSSVYKEMGDADKSAEFSRRCENN</sequence>
<comment type="caution">
    <text evidence="3">The sequence shown here is derived from an EMBL/GenBank/DDBJ whole genome shotgun (WGS) entry which is preliminary data.</text>
</comment>
<name>A0A953LA95_9BACT</name>
<dbReference type="Gene3D" id="1.25.40.10">
    <property type="entry name" value="Tetratricopeptide repeat domain"/>
    <property type="match status" value="1"/>
</dbReference>
<gene>
    <name evidence="3" type="ORF">KUV50_10015</name>
</gene>
<dbReference type="AlphaFoldDB" id="A0A953LA95"/>
<evidence type="ECO:0000256" key="1">
    <source>
        <dbReference type="PROSITE-ProRule" id="PRU00339"/>
    </source>
</evidence>
<dbReference type="InterPro" id="IPR011990">
    <property type="entry name" value="TPR-like_helical_dom_sf"/>
</dbReference>
<dbReference type="PROSITE" id="PS50005">
    <property type="entry name" value="TPR"/>
    <property type="match status" value="1"/>
</dbReference>
<keyword evidence="2" id="KW-0472">Membrane</keyword>
<keyword evidence="1" id="KW-0802">TPR repeat</keyword>
<organism evidence="3 4">
    <name type="scientific">Membranihabitans marinus</name>
    <dbReference type="NCBI Taxonomy" id="1227546"/>
    <lineage>
        <taxon>Bacteria</taxon>
        <taxon>Pseudomonadati</taxon>
        <taxon>Bacteroidota</taxon>
        <taxon>Saprospiria</taxon>
        <taxon>Saprospirales</taxon>
        <taxon>Saprospiraceae</taxon>
        <taxon>Membranihabitans</taxon>
    </lineage>
</organism>
<feature type="repeat" description="TPR" evidence="1">
    <location>
        <begin position="191"/>
        <end position="224"/>
    </location>
</feature>
<accession>A0A953LA95</accession>
<dbReference type="Pfam" id="PF13181">
    <property type="entry name" value="TPR_8"/>
    <property type="match status" value="1"/>
</dbReference>
<keyword evidence="4" id="KW-1185">Reference proteome</keyword>
<evidence type="ECO:0000313" key="3">
    <source>
        <dbReference type="EMBL" id="MBY5958468.1"/>
    </source>
</evidence>
<protein>
    <recommendedName>
        <fullName evidence="5">Tetratricopeptide repeat-containing protein</fullName>
    </recommendedName>
</protein>
<feature type="transmembrane region" description="Helical" evidence="2">
    <location>
        <begin position="6"/>
        <end position="23"/>
    </location>
</feature>
<dbReference type="Proteomes" id="UP000753961">
    <property type="component" value="Unassembled WGS sequence"/>
</dbReference>
<dbReference type="InterPro" id="IPR019734">
    <property type="entry name" value="TPR_rpt"/>
</dbReference>
<evidence type="ECO:0008006" key="5">
    <source>
        <dbReference type="Google" id="ProtNLM"/>
    </source>
</evidence>
<keyword evidence="2" id="KW-1133">Transmembrane helix</keyword>
<evidence type="ECO:0000256" key="2">
    <source>
        <dbReference type="SAM" id="Phobius"/>
    </source>
</evidence>
<proteinExistence type="predicted"/>
<keyword evidence="2" id="KW-0812">Transmembrane</keyword>
<dbReference type="EMBL" id="JAHVHU010000009">
    <property type="protein sequence ID" value="MBY5958468.1"/>
    <property type="molecule type" value="Genomic_DNA"/>
</dbReference>
<evidence type="ECO:0000313" key="4">
    <source>
        <dbReference type="Proteomes" id="UP000753961"/>
    </source>
</evidence>
<dbReference type="RefSeq" id="WP_222580008.1">
    <property type="nucleotide sequence ID" value="NZ_JAHVHU010000009.1"/>
</dbReference>
<dbReference type="SUPFAM" id="SSF48452">
    <property type="entry name" value="TPR-like"/>
    <property type="match status" value="1"/>
</dbReference>